<evidence type="ECO:0000256" key="1">
    <source>
        <dbReference type="SAM" id="MobiDB-lite"/>
    </source>
</evidence>
<feature type="compositionally biased region" description="Gly residues" evidence="1">
    <location>
        <begin position="396"/>
        <end position="405"/>
    </location>
</feature>
<feature type="region of interest" description="Disordered" evidence="1">
    <location>
        <begin position="183"/>
        <end position="204"/>
    </location>
</feature>
<dbReference type="Proteomes" id="UP000612055">
    <property type="component" value="Unassembled WGS sequence"/>
</dbReference>
<feature type="region of interest" description="Disordered" evidence="1">
    <location>
        <begin position="292"/>
        <end position="314"/>
    </location>
</feature>
<feature type="region of interest" description="Disordered" evidence="1">
    <location>
        <begin position="391"/>
        <end position="418"/>
    </location>
</feature>
<dbReference type="AlphaFoldDB" id="A0A836BT78"/>
<feature type="region of interest" description="Disordered" evidence="1">
    <location>
        <begin position="1"/>
        <end position="22"/>
    </location>
</feature>
<feature type="region of interest" description="Disordered" evidence="1">
    <location>
        <begin position="442"/>
        <end position="472"/>
    </location>
</feature>
<accession>A0A836BT78</accession>
<sequence>MVWASQQDLHHDDDTAPSCSGAGSALSLAKPLKKRCARGGLSRYYSSQSKSFTCLDMAATCSPYGVSALSLAKRPSTLDLQRYLAAVGAASTGGACLPPNPARRGASLDSGRPGAGLGLCPEERLAASGARGGCGAEACEDAANDLGRARSGDSDSPLDGGCWSGLDTDSQLCNDTIFANPTDADAFRSPPDGSPSAGSPVRPSPLALQLQGCASGLGLGGPDCPLLASLHAQHLQRQLTAQFYAQLAASSGTMPGAAGPGLGCSCPCSGSGCGSGPCSGLGSHSGSSAAFSSRALTSGGTGPASPSPPGSAHWAPGGRALQHFCSSDWNNAGAGAAAAVSACSGAFGALALAPASAPIQCGLGHASATASAGASPASACSSPHPCHAAAASAGRRLGGSVGGSGLPRSGGPHRHRHAASRCLELPRGAEELIAALSLGDRAHHARPQPPQHRRGGSRPPPAGPGPEAAQAAPMMVDPPCATAAPLPPLPALPPVRVSGPGCTPHCAAGSPGSLWGAPAPPLAHGLGTGHELGLGLGLAEGRYFGAGTAR</sequence>
<keyword evidence="3" id="KW-1185">Reference proteome</keyword>
<feature type="compositionally biased region" description="Low complexity" evidence="1">
    <location>
        <begin position="189"/>
        <end position="200"/>
    </location>
</feature>
<reference evidence="2" key="1">
    <citation type="journal article" date="2020" name="bioRxiv">
        <title>Comparative genomics of Chlamydomonas.</title>
        <authorList>
            <person name="Craig R.J."/>
            <person name="Hasan A.R."/>
            <person name="Ness R.W."/>
            <person name="Keightley P.D."/>
        </authorList>
    </citation>
    <scope>NUCLEOTIDE SEQUENCE</scope>
    <source>
        <strain evidence="2">CCAP 11/70</strain>
    </source>
</reference>
<feature type="compositionally biased region" description="Basic residues" evidence="1">
    <location>
        <begin position="443"/>
        <end position="456"/>
    </location>
</feature>
<name>A0A836BT78_9CHLO</name>
<dbReference type="OrthoDB" id="551477at2759"/>
<evidence type="ECO:0000313" key="2">
    <source>
        <dbReference type="EMBL" id="KAG2487827.1"/>
    </source>
</evidence>
<gene>
    <name evidence="2" type="ORF">HYH03_013544</name>
</gene>
<evidence type="ECO:0000313" key="3">
    <source>
        <dbReference type="Proteomes" id="UP000612055"/>
    </source>
</evidence>
<organism evidence="2 3">
    <name type="scientific">Edaphochlamys debaryana</name>
    <dbReference type="NCBI Taxonomy" id="47281"/>
    <lineage>
        <taxon>Eukaryota</taxon>
        <taxon>Viridiplantae</taxon>
        <taxon>Chlorophyta</taxon>
        <taxon>core chlorophytes</taxon>
        <taxon>Chlorophyceae</taxon>
        <taxon>CS clade</taxon>
        <taxon>Chlamydomonadales</taxon>
        <taxon>Chlamydomonadales incertae sedis</taxon>
        <taxon>Edaphochlamys</taxon>
    </lineage>
</organism>
<proteinExistence type="predicted"/>
<comment type="caution">
    <text evidence="2">The sequence shown here is derived from an EMBL/GenBank/DDBJ whole genome shotgun (WGS) entry which is preliminary data.</text>
</comment>
<protein>
    <submittedName>
        <fullName evidence="2">Uncharacterized protein</fullName>
    </submittedName>
</protein>
<dbReference type="EMBL" id="JAEHOE010000091">
    <property type="protein sequence ID" value="KAG2487827.1"/>
    <property type="molecule type" value="Genomic_DNA"/>
</dbReference>